<dbReference type="eggNOG" id="KOG2893">
    <property type="taxonomic scope" value="Eukaryota"/>
</dbReference>
<dbReference type="AlphaFoldDB" id="B8MFF3"/>
<dbReference type="PhylomeDB" id="B8MFF3"/>
<feature type="compositionally biased region" description="Low complexity" evidence="7">
    <location>
        <begin position="172"/>
        <end position="182"/>
    </location>
</feature>
<evidence type="ECO:0000313" key="11">
    <source>
        <dbReference type="Proteomes" id="UP000001745"/>
    </source>
</evidence>
<dbReference type="FunFam" id="3.30.160.60:FF:000354">
    <property type="entry name" value="C2H2 finger domain-containing protein"/>
    <property type="match status" value="1"/>
</dbReference>
<keyword evidence="11" id="KW-1185">Reference proteome</keyword>
<keyword evidence="2" id="KW-0479">Metal-binding</keyword>
<dbReference type="Proteomes" id="UP000001745">
    <property type="component" value="Unassembled WGS sequence"/>
</dbReference>
<dbReference type="EMBL" id="EQ962656">
    <property type="protein sequence ID" value="EED16687.1"/>
    <property type="molecule type" value="Genomic_DNA"/>
</dbReference>
<keyword evidence="5" id="KW-0539">Nucleus</keyword>
<feature type="compositionally biased region" description="Polar residues" evidence="7">
    <location>
        <begin position="183"/>
        <end position="195"/>
    </location>
</feature>
<reference evidence="11" key="1">
    <citation type="journal article" date="2015" name="Genome Announc.">
        <title>Genome sequence of the AIDS-associated pathogen Penicillium marneffei (ATCC18224) and its near taxonomic relative Talaromyces stipitatus (ATCC10500).</title>
        <authorList>
            <person name="Nierman W.C."/>
            <person name="Fedorova-Abrams N.D."/>
            <person name="Andrianopoulos A."/>
        </authorList>
    </citation>
    <scope>NUCLEOTIDE SEQUENCE [LARGE SCALE GENOMIC DNA]</scope>
    <source>
        <strain evidence="11">ATCC 10500 / CBS 375.48 / QM 6759 / NRRL 1006</strain>
    </source>
</reference>
<dbReference type="HOGENOM" id="CLU_037132_0_1_1"/>
<dbReference type="InParanoid" id="B8MFF3"/>
<dbReference type="GO" id="GO:0003677">
    <property type="term" value="F:DNA binding"/>
    <property type="evidence" value="ECO:0007669"/>
    <property type="project" value="InterPro"/>
</dbReference>
<feature type="domain" description="BED-type" evidence="9">
    <location>
        <begin position="13"/>
        <end position="72"/>
    </location>
</feature>
<gene>
    <name evidence="10" type="ORF">TSTA_017610</name>
</gene>
<evidence type="ECO:0000259" key="9">
    <source>
        <dbReference type="PROSITE" id="PS50808"/>
    </source>
</evidence>
<dbReference type="SUPFAM" id="SSF57667">
    <property type="entry name" value="beta-beta-alpha zinc fingers"/>
    <property type="match status" value="1"/>
</dbReference>
<feature type="compositionally biased region" description="Basic and acidic residues" evidence="7">
    <location>
        <begin position="400"/>
        <end position="413"/>
    </location>
</feature>
<feature type="compositionally biased region" description="Basic and acidic residues" evidence="7">
    <location>
        <begin position="150"/>
        <end position="160"/>
    </location>
</feature>
<dbReference type="VEuPathDB" id="FungiDB:TSTA_017610"/>
<feature type="region of interest" description="Disordered" evidence="7">
    <location>
        <begin position="372"/>
        <end position="472"/>
    </location>
</feature>
<feature type="region of interest" description="Disordered" evidence="7">
    <location>
        <begin position="111"/>
        <end position="137"/>
    </location>
</feature>
<name>B8MFF3_TALSN</name>
<feature type="compositionally biased region" description="Pro residues" evidence="7">
    <location>
        <begin position="244"/>
        <end position="261"/>
    </location>
</feature>
<dbReference type="GO" id="GO:0005634">
    <property type="term" value="C:nucleus"/>
    <property type="evidence" value="ECO:0007669"/>
    <property type="project" value="UniProtKB-SubCell"/>
</dbReference>
<evidence type="ECO:0000313" key="10">
    <source>
        <dbReference type="EMBL" id="EED16687.1"/>
    </source>
</evidence>
<dbReference type="CDD" id="cd20908">
    <property type="entry name" value="SUF4-like"/>
    <property type="match status" value="1"/>
</dbReference>
<comment type="subcellular location">
    <subcellularLocation>
        <location evidence="1">Nucleus</location>
    </subcellularLocation>
</comment>
<evidence type="ECO:0000256" key="6">
    <source>
        <dbReference type="PROSITE-ProRule" id="PRU00042"/>
    </source>
</evidence>
<feature type="compositionally biased region" description="Polar residues" evidence="7">
    <location>
        <begin position="380"/>
        <end position="398"/>
    </location>
</feature>
<sequence>MGKKKRGHPDLEELLARPWCYYCERDFDDLKILISHQKAKHFKCERCGRRLNTAGGLSVHMSQVHKEQLSEVDNALPNRSSLDIEIFGMEGVPEDVIQAHNQRVLAQFQQAEAERRAATGNPPPGVTKDGGAAKKPKLEISDLKKRLAEHKAKLATDGKPSEASSGSVTPVGAGQSASQSSSHTPSGFQSQTYQTPPVQQSAPSVPVPNQYPYPAAPYGTVNPPYQHTQSPVYPNFPPNGQQVPPTPQPYGAPPYASPPQFQPGQTPYAATTPSTHPYVQQQQQPARTHTPPHNLPQFPPRQGSLPTAPGLPQRPSFSGTPAIAHPLPPMQHPLPGMPSPSIPQGYGQYSPPQTTTPAVSIAQLSTSVDELISGAAKTAETAQSQGTPAPTTEKQPSTPAEEKKGKKEKDKSKTRLVYSDNETSPEEKMASLPRYAYSPPHLAGRETVLSDATVPAVARPTTNSDDVLDASG</sequence>
<dbReference type="InterPro" id="IPR036236">
    <property type="entry name" value="Znf_C2H2_sf"/>
</dbReference>
<evidence type="ECO:0000256" key="7">
    <source>
        <dbReference type="SAM" id="MobiDB-lite"/>
    </source>
</evidence>
<dbReference type="GeneID" id="8109018"/>
<dbReference type="GO" id="GO:0008270">
    <property type="term" value="F:zinc ion binding"/>
    <property type="evidence" value="ECO:0007669"/>
    <property type="project" value="UniProtKB-KW"/>
</dbReference>
<dbReference type="STRING" id="441959.B8MFF3"/>
<dbReference type="PROSITE" id="PS00028">
    <property type="entry name" value="ZINC_FINGER_C2H2_1"/>
    <property type="match status" value="1"/>
</dbReference>
<evidence type="ECO:0000256" key="3">
    <source>
        <dbReference type="ARBA" id="ARBA00022771"/>
    </source>
</evidence>
<evidence type="ECO:0000256" key="5">
    <source>
        <dbReference type="ARBA" id="ARBA00023242"/>
    </source>
</evidence>
<feature type="compositionally biased region" description="Polar residues" evidence="7">
    <location>
        <begin position="223"/>
        <end position="243"/>
    </location>
</feature>
<feature type="compositionally biased region" description="Pro residues" evidence="7">
    <location>
        <begin position="326"/>
        <end position="341"/>
    </location>
</feature>
<dbReference type="RefSeq" id="XP_002483921.1">
    <property type="nucleotide sequence ID" value="XM_002483876.1"/>
</dbReference>
<dbReference type="PROSITE" id="PS50157">
    <property type="entry name" value="ZINC_FINGER_C2H2_2"/>
    <property type="match status" value="1"/>
</dbReference>
<dbReference type="PROSITE" id="PS50808">
    <property type="entry name" value="ZF_BED"/>
    <property type="match status" value="1"/>
</dbReference>
<feature type="compositionally biased region" description="Polar residues" evidence="7">
    <location>
        <begin position="262"/>
        <end position="287"/>
    </location>
</feature>
<dbReference type="PANTHER" id="PTHR23215:SF0">
    <property type="entry name" value="BUB3-INTERACTING AND GLEBS MOTIF-CONTAINING PROTEIN ZNF207"/>
    <property type="match status" value="1"/>
</dbReference>
<protein>
    <submittedName>
        <fullName evidence="10">C2H2 finger domain protein, putative</fullName>
    </submittedName>
</protein>
<evidence type="ECO:0000256" key="2">
    <source>
        <dbReference type="ARBA" id="ARBA00022723"/>
    </source>
</evidence>
<organism evidence="10 11">
    <name type="scientific">Talaromyces stipitatus (strain ATCC 10500 / CBS 375.48 / QM 6759 / NRRL 1006)</name>
    <name type="common">Penicillium stipitatum</name>
    <dbReference type="NCBI Taxonomy" id="441959"/>
    <lineage>
        <taxon>Eukaryota</taxon>
        <taxon>Fungi</taxon>
        <taxon>Dikarya</taxon>
        <taxon>Ascomycota</taxon>
        <taxon>Pezizomycotina</taxon>
        <taxon>Eurotiomycetes</taxon>
        <taxon>Eurotiomycetidae</taxon>
        <taxon>Eurotiales</taxon>
        <taxon>Trichocomaceae</taxon>
        <taxon>Talaromyces</taxon>
        <taxon>Talaromyces sect. Talaromyces</taxon>
    </lineage>
</organism>
<dbReference type="InterPro" id="IPR013087">
    <property type="entry name" value="Znf_C2H2_type"/>
</dbReference>
<feature type="region of interest" description="Disordered" evidence="7">
    <location>
        <begin position="150"/>
        <end position="358"/>
    </location>
</feature>
<proteinExistence type="predicted"/>
<dbReference type="OrthoDB" id="1306014at2759"/>
<evidence type="ECO:0000256" key="1">
    <source>
        <dbReference type="ARBA" id="ARBA00004123"/>
    </source>
</evidence>
<feature type="domain" description="C2H2-type" evidence="8">
    <location>
        <begin position="42"/>
        <end position="70"/>
    </location>
</feature>
<keyword evidence="3 6" id="KW-0863">Zinc-finger</keyword>
<dbReference type="InterPro" id="IPR003656">
    <property type="entry name" value="Znf_BED"/>
</dbReference>
<dbReference type="PANTHER" id="PTHR23215">
    <property type="entry name" value="ZINC FINGER PROTEIN 207"/>
    <property type="match status" value="1"/>
</dbReference>
<dbReference type="Gene3D" id="3.30.160.60">
    <property type="entry name" value="Classic Zinc Finger"/>
    <property type="match status" value="1"/>
</dbReference>
<dbReference type="SMART" id="SM00355">
    <property type="entry name" value="ZnF_C2H2"/>
    <property type="match status" value="2"/>
</dbReference>
<accession>B8MFF3</accession>
<evidence type="ECO:0000256" key="4">
    <source>
        <dbReference type="ARBA" id="ARBA00022833"/>
    </source>
</evidence>
<dbReference type="OMA" id="NAFQMQQ"/>
<keyword evidence="4" id="KW-0862">Zinc</keyword>
<evidence type="ECO:0000259" key="8">
    <source>
        <dbReference type="PROSITE" id="PS50157"/>
    </source>
</evidence>
<feature type="compositionally biased region" description="Pro residues" evidence="7">
    <location>
        <begin position="205"/>
        <end position="215"/>
    </location>
</feature>